<comment type="caution">
    <text evidence="1">The sequence shown here is derived from an EMBL/GenBank/DDBJ whole genome shotgun (WGS) entry which is preliminary data.</text>
</comment>
<dbReference type="InterPro" id="IPR008928">
    <property type="entry name" value="6-hairpin_glycosidase_sf"/>
</dbReference>
<protein>
    <recommendedName>
        <fullName evidence="3">Beta-xylosidase</fullName>
    </recommendedName>
</protein>
<gene>
    <name evidence="1" type="ORF">GCM10007414_21460</name>
</gene>
<evidence type="ECO:0000313" key="2">
    <source>
        <dbReference type="Proteomes" id="UP000651977"/>
    </source>
</evidence>
<sequence>MEQNQQFFHAHHSPMGALASFTVGEFGAHGGMGLELGAPYAGNVFIGYQDGEGVVNAFPFYKGAKDQSERYVQKDDVSSLKEHIFEDVNRDYRWATDGFAAPGISFKIITPFFDIPDPQLAQQQKLQQACCPAVYVELTFDNTSDQDWTGFFALQGDELRWNKLIDGGEQGLVGVSCRDQIGIASQHPNARAFSHFSVQSALSKMGNNECFMLGPTAGLMIDVKAGEKVTVPLVLGFYLAGNVTYNRAMQYYYTQHFTGLQQVLAYAVNHFDDYAAIAQQNDQQLAASKLNQHQQFLVAHATRSYYGSTQWLFDGTESVWVVNEGEYLMMNTLDLTVDMLFFELQQNPWTVKNTLEQFVNHYSFYDEIFHPDQPEKNYRGGISFTHDMGVANNWSPKGQSSYEMAGLDRACFSHMTYEQLTNWVLCCGVYISKTGDAQFATEQRGRLIDCLQSLLNRDHPDAEKRDGIMSFESARTEQGGEITTYDSLDHSLGQARGNIYLAGKSWAAYLAIAKVMQDLGEQQQAELALTAAQRCADKLADSLDPQLGYIPAVLDGHSSSAIIPAIEALVYPYEMGLLDAVSEQGPYARYISALKTHFSFILNENYCLYADGAWKLSSTADNSWVSKIYLNQYVARKVLKLDIADNVASDAAHQRWQTIGASQHACCDQFSSGKPIGSLYYPRCVTNILWLQE</sequence>
<proteinExistence type="predicted"/>
<dbReference type="Proteomes" id="UP000651977">
    <property type="component" value="Unassembled WGS sequence"/>
</dbReference>
<evidence type="ECO:0008006" key="3">
    <source>
        <dbReference type="Google" id="ProtNLM"/>
    </source>
</evidence>
<dbReference type="InterPro" id="IPR000852">
    <property type="entry name" value="Glyco_hydro_52"/>
</dbReference>
<dbReference type="Pfam" id="PF03512">
    <property type="entry name" value="Glyco_hydro_52"/>
    <property type="match status" value="1"/>
</dbReference>
<dbReference type="EMBL" id="BMDY01000011">
    <property type="protein sequence ID" value="GGB07771.1"/>
    <property type="molecule type" value="Genomic_DNA"/>
</dbReference>
<dbReference type="SUPFAM" id="SSF48208">
    <property type="entry name" value="Six-hairpin glycosidases"/>
    <property type="match status" value="1"/>
</dbReference>
<evidence type="ECO:0000313" key="1">
    <source>
        <dbReference type="EMBL" id="GGB07771.1"/>
    </source>
</evidence>
<dbReference type="InterPro" id="IPR012341">
    <property type="entry name" value="6hp_glycosidase-like_sf"/>
</dbReference>
<dbReference type="Gene3D" id="1.50.10.10">
    <property type="match status" value="1"/>
</dbReference>
<organism evidence="1 2">
    <name type="scientific">Agarivorans gilvus</name>
    <dbReference type="NCBI Taxonomy" id="680279"/>
    <lineage>
        <taxon>Bacteria</taxon>
        <taxon>Pseudomonadati</taxon>
        <taxon>Pseudomonadota</taxon>
        <taxon>Gammaproteobacteria</taxon>
        <taxon>Alteromonadales</taxon>
        <taxon>Alteromonadaceae</taxon>
        <taxon>Agarivorans</taxon>
    </lineage>
</organism>
<name>A0ABQ1I2Y0_9ALTE</name>
<dbReference type="PRINTS" id="PR00845">
    <property type="entry name" value="GLHYDRLASE52"/>
</dbReference>
<accession>A0ABQ1I2Y0</accession>
<keyword evidence="2" id="KW-1185">Reference proteome</keyword>
<dbReference type="RefSeq" id="WP_055733070.1">
    <property type="nucleotide sequence ID" value="NZ_BMDY01000011.1"/>
</dbReference>
<reference evidence="2" key="1">
    <citation type="journal article" date="2019" name="Int. J. Syst. Evol. Microbiol.">
        <title>The Global Catalogue of Microorganisms (GCM) 10K type strain sequencing project: providing services to taxonomists for standard genome sequencing and annotation.</title>
        <authorList>
            <consortium name="The Broad Institute Genomics Platform"/>
            <consortium name="The Broad Institute Genome Sequencing Center for Infectious Disease"/>
            <person name="Wu L."/>
            <person name="Ma J."/>
        </authorList>
    </citation>
    <scope>NUCLEOTIDE SEQUENCE [LARGE SCALE GENOMIC DNA]</scope>
    <source>
        <strain evidence="2">CGMCC 1.10131</strain>
    </source>
</reference>